<evidence type="ECO:0000313" key="3">
    <source>
        <dbReference type="Proteomes" id="UP000241362"/>
    </source>
</evidence>
<comment type="caution">
    <text evidence="2">The sequence shown here is derived from an EMBL/GenBank/DDBJ whole genome shotgun (WGS) entry which is preliminary data.</text>
</comment>
<proteinExistence type="predicted"/>
<organism evidence="2 3">
    <name type="scientific">Fuscovulum blasticum DSM 2131</name>
    <dbReference type="NCBI Taxonomy" id="1188250"/>
    <lineage>
        <taxon>Bacteria</taxon>
        <taxon>Pseudomonadati</taxon>
        <taxon>Pseudomonadota</taxon>
        <taxon>Alphaproteobacteria</taxon>
        <taxon>Rhodobacterales</taxon>
        <taxon>Paracoccaceae</taxon>
        <taxon>Pseudogemmobacter</taxon>
    </lineage>
</organism>
<dbReference type="SUPFAM" id="SSF53850">
    <property type="entry name" value="Periplasmic binding protein-like II"/>
    <property type="match status" value="1"/>
</dbReference>
<dbReference type="Pfam" id="PF09084">
    <property type="entry name" value="NMT1"/>
    <property type="match status" value="1"/>
</dbReference>
<reference evidence="2 3" key="1">
    <citation type="submission" date="2018-03" db="EMBL/GenBank/DDBJ databases">
        <title>Rhodobacter blasticus.</title>
        <authorList>
            <person name="Meyer T.E."/>
            <person name="Miller S."/>
            <person name="Lodha T."/>
            <person name="Gandham S."/>
            <person name="Chintalapati S."/>
            <person name="Chintalapati V.R."/>
        </authorList>
    </citation>
    <scope>NUCLEOTIDE SEQUENCE [LARGE SCALE GENOMIC DNA]</scope>
    <source>
        <strain evidence="2 3">DSM 2131</strain>
    </source>
</reference>
<dbReference type="Gene3D" id="3.40.190.270">
    <property type="match status" value="1"/>
</dbReference>
<evidence type="ECO:0000259" key="1">
    <source>
        <dbReference type="Pfam" id="PF09084"/>
    </source>
</evidence>
<dbReference type="EMBL" id="PZKE01000009">
    <property type="protein sequence ID" value="PTE14104.1"/>
    <property type="molecule type" value="Genomic_DNA"/>
</dbReference>
<dbReference type="AlphaFoldDB" id="A0A2T4J879"/>
<accession>A0A2T4J879</accession>
<dbReference type="RefSeq" id="WP_107673530.1">
    <property type="nucleotide sequence ID" value="NZ_PZKE01000009.1"/>
</dbReference>
<name>A0A2T4J879_FUSBL</name>
<sequence length="354" mass="39440">MTNTFWYTRCPVPTAFSLAVLNGWIAQDLQTEGIAFRSLATTPDRSARQSHFQQTQPNFFRQGGNTPPLFSRAAGRDVRLIGLSFNESLRVILVRPDSDIRSVADLRGKRISIPRRLADPVDFWRTTVLRGFSDVLAANGLRLQDTVPTEVRIARAYVDSAQDARRAEDSLWRADFMLGHQREEAEALIRGEVDAIFSQGAIAAITQGFTGARAIFDSQDTARWVNNDAPLTLTVTGDLLDRRPDLVDRVVAQTLRAATWARAQERQAKRLIAIESGLPEDLVDRAFSPRVHEQLGLSLDDTLIARLESQNRLLVDHGFIDRPVDFTRFIDFGPLVRAQALLAETPVPAIAAAE</sequence>
<dbReference type="Gene3D" id="3.40.190.10">
    <property type="entry name" value="Periplasmic binding protein-like II"/>
    <property type="match status" value="1"/>
</dbReference>
<evidence type="ECO:0000313" key="2">
    <source>
        <dbReference type="EMBL" id="PTE14104.1"/>
    </source>
</evidence>
<dbReference type="InterPro" id="IPR015168">
    <property type="entry name" value="SsuA/THI5"/>
</dbReference>
<feature type="domain" description="SsuA/THI5-like" evidence="1">
    <location>
        <begin position="70"/>
        <end position="114"/>
    </location>
</feature>
<dbReference type="Proteomes" id="UP000241362">
    <property type="component" value="Unassembled WGS sequence"/>
</dbReference>
<protein>
    <recommendedName>
        <fullName evidence="1">SsuA/THI5-like domain-containing protein</fullName>
    </recommendedName>
</protein>
<keyword evidence="3" id="KW-1185">Reference proteome</keyword>
<dbReference type="PANTHER" id="PTHR30024:SF21">
    <property type="entry name" value="ABC TRANSPORTER SUBSTRATE-BINDING PROTEIN"/>
    <property type="match status" value="1"/>
</dbReference>
<gene>
    <name evidence="2" type="ORF">C5F44_10725</name>
</gene>
<dbReference type="PANTHER" id="PTHR30024">
    <property type="entry name" value="ALIPHATIC SULFONATES-BINDING PROTEIN-RELATED"/>
    <property type="match status" value="1"/>
</dbReference>